<evidence type="ECO:0000256" key="2">
    <source>
        <dbReference type="ARBA" id="ARBA00022692"/>
    </source>
</evidence>
<feature type="domain" description="FAM234A/B beta-propeller" evidence="8">
    <location>
        <begin position="139"/>
        <end position="501"/>
    </location>
</feature>
<dbReference type="AlphaFoldDB" id="A0A653C233"/>
<keyword evidence="10" id="KW-1185">Reference proteome</keyword>
<dbReference type="EMBL" id="CAACVG010006811">
    <property type="protein sequence ID" value="VEN41934.1"/>
    <property type="molecule type" value="Genomic_DNA"/>
</dbReference>
<dbReference type="Pfam" id="PF23727">
    <property type="entry name" value="Beta-prop_FAM234A_B"/>
    <property type="match status" value="1"/>
</dbReference>
<feature type="transmembrane region" description="Helical" evidence="7">
    <location>
        <begin position="79"/>
        <end position="103"/>
    </location>
</feature>
<gene>
    <name evidence="9" type="ORF">CALMAC_LOCUS5589</name>
</gene>
<sequence>MRYTGLNLRGEVRESISFDDDDMSDVEDEVFIRDGKNGYKLAEDFNAKRPLMAPRRTGKSDMNTRLKARPPCRAFCKPCCYVILSLSILIGLIILVVVVVSMFPLPIDKIRDWIIHKKPKDDATIKLLPCNNLRIRDVWTVNLPKLTTDSAIRTFDINDDGFEDILFSFGTGHNYNVIPPDVFCPVFMGVPPPCEGGIIALNGVTGEIVWRQWLNDTIFCLQCSADVNGDHTNDCLAIGEQGTIIVINAKNGSIIWQINSGKSNIFVGNFVPDQDNDGVWDVLTSHSSLNEEKDGHIILFSGKSGKQLWKLETPNKAKTFYMPQILKYNDSNMFVLFGTGSTMAPGNLSVISLKSIEKLTNSSITIFQNKYEGILTQSVLVDITGDEVPDIINSMYNSTVVAIDGSTFEQIWNFTVPGSYSETNLSPTPGYFNYDNITDFLVVYQKYDDILNYNYTQTFIIDGKTGQSIYSPIPGSIITQMSAMVISSESHGYDTFLFWTSECANIEMFKVVDLPKANSDAPYDECRKQFNTSRIIKMNALSQFHQPPGFVIYNSVDRIPTEVKNFKSITKQLKEYYTAHPKFRILVPGQSELGENYKVDTKPIGIRKYGSSSFRHKPTNNAGLLKDYIPSEVAEQDTPDYDWSQNLNNLEKIDPDFSDYPIEDTVPYNQKQLLLKDSKNRDPRSKGKKKKTKSVSTKKKNLSETKSIYDYDNVLLARKRLMDDVDYVPTEILKDTFVKNEETRLRRSRFEQRDVNTHYDKIKEKEDIQKIIQKKLDEMKANETMNLWQLESEKEMQDWSSGNYRGKRAVNYTFESASKITSVGAILDSLNSTNETNTIDLVFITYWQPVNVQQQNTLKNDIQDCIEDKIATNLKDPSSDYQKNTEKEQRALFKQECLEEQSNLRNTFGYYDRLHQLHLGQMTVYRITIECKCQTAKKHERCARFLPRREQSWPEYLGRNGDGVLVPRG</sequence>
<feature type="compositionally biased region" description="Basic residues" evidence="6">
    <location>
        <begin position="686"/>
        <end position="699"/>
    </location>
</feature>
<dbReference type="Gene3D" id="2.130.10.10">
    <property type="entry name" value="YVTN repeat-like/Quinoprotein amine dehydrogenase"/>
    <property type="match status" value="1"/>
</dbReference>
<evidence type="ECO:0000313" key="9">
    <source>
        <dbReference type="EMBL" id="VEN41934.1"/>
    </source>
</evidence>
<evidence type="ECO:0000256" key="7">
    <source>
        <dbReference type="SAM" id="Phobius"/>
    </source>
</evidence>
<protein>
    <recommendedName>
        <fullName evidence="8">FAM234A/B beta-propeller domain-containing protein</fullName>
    </recommendedName>
</protein>
<keyword evidence="2 7" id="KW-0812">Transmembrane</keyword>
<feature type="region of interest" description="Disordered" evidence="6">
    <location>
        <begin position="671"/>
        <end position="699"/>
    </location>
</feature>
<name>A0A653C233_CALMS</name>
<accession>A0A653C233</accession>
<comment type="similarity">
    <text evidence="5">Belongs to the FAM234 family.</text>
</comment>
<evidence type="ECO:0000259" key="8">
    <source>
        <dbReference type="Pfam" id="PF23727"/>
    </source>
</evidence>
<feature type="compositionally biased region" description="Basic and acidic residues" evidence="6">
    <location>
        <begin position="674"/>
        <end position="685"/>
    </location>
</feature>
<dbReference type="PANTHER" id="PTHR21419">
    <property type="match status" value="1"/>
</dbReference>
<reference evidence="9 10" key="1">
    <citation type="submission" date="2019-01" db="EMBL/GenBank/DDBJ databases">
        <authorList>
            <person name="Sayadi A."/>
        </authorList>
    </citation>
    <scope>NUCLEOTIDE SEQUENCE [LARGE SCALE GENOMIC DNA]</scope>
</reference>
<evidence type="ECO:0000256" key="6">
    <source>
        <dbReference type="SAM" id="MobiDB-lite"/>
    </source>
</evidence>
<dbReference type="SUPFAM" id="SSF50998">
    <property type="entry name" value="Quinoprotein alcohol dehydrogenase-like"/>
    <property type="match status" value="1"/>
</dbReference>
<evidence type="ECO:0000313" key="10">
    <source>
        <dbReference type="Proteomes" id="UP000410492"/>
    </source>
</evidence>
<dbReference type="InterPro" id="IPR055409">
    <property type="entry name" value="Beta-prop_FAM234A_B"/>
</dbReference>
<comment type="subcellular location">
    <subcellularLocation>
        <location evidence="1">Membrane</location>
        <topology evidence="1">Single-pass membrane protein</topology>
    </subcellularLocation>
</comment>
<organism evidence="9 10">
    <name type="scientific">Callosobruchus maculatus</name>
    <name type="common">Southern cowpea weevil</name>
    <name type="synonym">Pulse bruchid</name>
    <dbReference type="NCBI Taxonomy" id="64391"/>
    <lineage>
        <taxon>Eukaryota</taxon>
        <taxon>Metazoa</taxon>
        <taxon>Ecdysozoa</taxon>
        <taxon>Arthropoda</taxon>
        <taxon>Hexapoda</taxon>
        <taxon>Insecta</taxon>
        <taxon>Pterygota</taxon>
        <taxon>Neoptera</taxon>
        <taxon>Endopterygota</taxon>
        <taxon>Coleoptera</taxon>
        <taxon>Polyphaga</taxon>
        <taxon>Cucujiformia</taxon>
        <taxon>Chrysomeloidea</taxon>
        <taxon>Chrysomelidae</taxon>
        <taxon>Bruchinae</taxon>
        <taxon>Bruchini</taxon>
        <taxon>Callosobruchus</taxon>
    </lineage>
</organism>
<dbReference type="InterPro" id="IPR011047">
    <property type="entry name" value="Quinoprotein_ADH-like_sf"/>
</dbReference>
<evidence type="ECO:0000256" key="3">
    <source>
        <dbReference type="ARBA" id="ARBA00022989"/>
    </source>
</evidence>
<dbReference type="InterPro" id="IPR045232">
    <property type="entry name" value="FAM234"/>
</dbReference>
<dbReference type="GO" id="GO:0016020">
    <property type="term" value="C:membrane"/>
    <property type="evidence" value="ECO:0007669"/>
    <property type="project" value="UniProtKB-SubCell"/>
</dbReference>
<evidence type="ECO:0000256" key="1">
    <source>
        <dbReference type="ARBA" id="ARBA00004167"/>
    </source>
</evidence>
<proteinExistence type="inferred from homology"/>
<evidence type="ECO:0000256" key="4">
    <source>
        <dbReference type="ARBA" id="ARBA00023136"/>
    </source>
</evidence>
<keyword evidence="4 7" id="KW-0472">Membrane</keyword>
<dbReference type="InterPro" id="IPR015943">
    <property type="entry name" value="WD40/YVTN_repeat-like_dom_sf"/>
</dbReference>
<keyword evidence="3 7" id="KW-1133">Transmembrane helix</keyword>
<dbReference type="PANTHER" id="PTHR21419:SF30">
    <property type="entry name" value="IG-LIKE DOMAIN-CONTAINING PROTEIN"/>
    <property type="match status" value="1"/>
</dbReference>
<dbReference type="OrthoDB" id="567787at2759"/>
<evidence type="ECO:0000256" key="5">
    <source>
        <dbReference type="ARBA" id="ARBA00025791"/>
    </source>
</evidence>
<dbReference type="Proteomes" id="UP000410492">
    <property type="component" value="Unassembled WGS sequence"/>
</dbReference>